<protein>
    <recommendedName>
        <fullName evidence="3">beta-N-acetylhexosaminidase</fullName>
        <ecNumber evidence="3">3.2.1.52</ecNumber>
    </recommendedName>
</protein>
<dbReference type="InterPro" id="IPR036881">
    <property type="entry name" value="Glyco_hydro_3_C_sf"/>
</dbReference>
<dbReference type="InterPro" id="IPR008979">
    <property type="entry name" value="Galactose-bd-like_sf"/>
</dbReference>
<dbReference type="RefSeq" id="WP_016125255.1">
    <property type="nucleotide sequence ID" value="NZ_KB976255.1"/>
</dbReference>
<dbReference type="InterPro" id="IPR017853">
    <property type="entry name" value="GH"/>
</dbReference>
<dbReference type="Gene3D" id="2.60.120.260">
    <property type="entry name" value="Galactose-binding domain-like"/>
    <property type="match status" value="1"/>
</dbReference>
<feature type="domain" description="Bacterial Ig" evidence="10">
    <location>
        <begin position="631"/>
        <end position="706"/>
    </location>
</feature>
<feature type="coiled-coil region" evidence="6">
    <location>
        <begin position="760"/>
        <end position="794"/>
    </location>
</feature>
<evidence type="ECO:0000259" key="8">
    <source>
        <dbReference type="Pfam" id="PF01915"/>
    </source>
</evidence>
<organism evidence="11 12">
    <name type="scientific">Bacillus cereus VD196</name>
    <dbReference type="NCBI Taxonomy" id="1053243"/>
    <lineage>
        <taxon>Bacteria</taxon>
        <taxon>Bacillati</taxon>
        <taxon>Bacillota</taxon>
        <taxon>Bacilli</taxon>
        <taxon>Bacillales</taxon>
        <taxon>Bacillaceae</taxon>
        <taxon>Bacillus</taxon>
        <taxon>Bacillus cereus group</taxon>
    </lineage>
</organism>
<dbReference type="InterPro" id="IPR002772">
    <property type="entry name" value="Glyco_hydro_3_C"/>
</dbReference>
<comment type="similarity">
    <text evidence="2">Belongs to the glycosyl hydrolase 3 family.</text>
</comment>
<evidence type="ECO:0000256" key="5">
    <source>
        <dbReference type="ARBA" id="ARBA00023295"/>
    </source>
</evidence>
<name>A0A9W5V5I3_BACCE</name>
<dbReference type="InterPro" id="IPR041498">
    <property type="entry name" value="Big_6"/>
</dbReference>
<dbReference type="GO" id="GO:0004563">
    <property type="term" value="F:beta-N-acetylhexosaminidase activity"/>
    <property type="evidence" value="ECO:0007669"/>
    <property type="project" value="UniProtKB-EC"/>
</dbReference>
<keyword evidence="6" id="KW-0175">Coiled coil</keyword>
<reference evidence="11 12" key="1">
    <citation type="submission" date="2012-12" db="EMBL/GenBank/DDBJ databases">
        <title>The Genome Sequence of Bacillus cereus VD196.</title>
        <authorList>
            <consortium name="The Broad Institute Genome Sequencing Platform"/>
            <consortium name="The Broad Institute Genome Sequencing Center for Infectious Disease"/>
            <person name="Feldgarden M."/>
            <person name="Van der Auwera G.A."/>
            <person name="Mahillon J."/>
            <person name="Duprez V."/>
            <person name="Timmery S."/>
            <person name="Mattelet C."/>
            <person name="Dierick K."/>
            <person name="Sun M."/>
            <person name="Yu Z."/>
            <person name="Zhu L."/>
            <person name="Hu X."/>
            <person name="Shank E.B."/>
            <person name="Swiecicka I."/>
            <person name="Hansen B.M."/>
            <person name="Andrup L."/>
            <person name="Walker B."/>
            <person name="Young S.K."/>
            <person name="Zeng Q."/>
            <person name="Gargeya S."/>
            <person name="Fitzgerald M."/>
            <person name="Haas B."/>
            <person name="Abouelleil A."/>
            <person name="Alvarado L."/>
            <person name="Arachchi H.M."/>
            <person name="Berlin A.M."/>
            <person name="Chapman S.B."/>
            <person name="Dewar J."/>
            <person name="Goldberg J."/>
            <person name="Griggs A."/>
            <person name="Gujja S."/>
            <person name="Hansen M."/>
            <person name="Howarth C."/>
            <person name="Imamovic A."/>
            <person name="Larimer J."/>
            <person name="McCowan C."/>
            <person name="Murphy C."/>
            <person name="Neiman D."/>
            <person name="Pearson M."/>
            <person name="Priest M."/>
            <person name="Roberts A."/>
            <person name="Saif S."/>
            <person name="Shea T."/>
            <person name="Sisk P."/>
            <person name="Sykes S."/>
            <person name="Wortman J."/>
            <person name="Nusbaum C."/>
            <person name="Birren B."/>
        </authorList>
    </citation>
    <scope>NUCLEOTIDE SEQUENCE [LARGE SCALE GENOMIC DNA]</scope>
    <source>
        <strain evidence="11 12">VD196</strain>
    </source>
</reference>
<dbReference type="Proteomes" id="UP000014023">
    <property type="component" value="Unassembled WGS sequence"/>
</dbReference>
<dbReference type="PANTHER" id="PTHR30480:SF13">
    <property type="entry name" value="BETA-HEXOSAMINIDASE"/>
    <property type="match status" value="1"/>
</dbReference>
<dbReference type="Pfam" id="PF00933">
    <property type="entry name" value="Glyco_hydro_3"/>
    <property type="match status" value="1"/>
</dbReference>
<feature type="domain" description="Glycoside hydrolase family 3 N-terminal" evidence="7">
    <location>
        <begin position="49"/>
        <end position="397"/>
    </location>
</feature>
<dbReference type="SUPFAM" id="SSF49785">
    <property type="entry name" value="Galactose-binding domain-like"/>
    <property type="match status" value="1"/>
</dbReference>
<dbReference type="InterPro" id="IPR050226">
    <property type="entry name" value="NagZ_Beta-hexosaminidase"/>
</dbReference>
<dbReference type="EMBL" id="AHFL01000098">
    <property type="protein sequence ID" value="EOO57296.1"/>
    <property type="molecule type" value="Genomic_DNA"/>
</dbReference>
<dbReference type="AlphaFoldDB" id="A0A9W5V5I3"/>
<dbReference type="InterPro" id="IPR036962">
    <property type="entry name" value="Glyco_hydro_3_N_sf"/>
</dbReference>
<dbReference type="EC" id="3.2.1.52" evidence="3"/>
<evidence type="ECO:0000259" key="10">
    <source>
        <dbReference type="Pfam" id="PF17936"/>
    </source>
</evidence>
<evidence type="ECO:0000256" key="3">
    <source>
        <dbReference type="ARBA" id="ARBA00012663"/>
    </source>
</evidence>
<dbReference type="Gene3D" id="2.60.40.10">
    <property type="entry name" value="Immunoglobulins"/>
    <property type="match status" value="1"/>
</dbReference>
<keyword evidence="4" id="KW-0378">Hydrolase</keyword>
<evidence type="ECO:0000313" key="11">
    <source>
        <dbReference type="EMBL" id="EOO57296.1"/>
    </source>
</evidence>
<evidence type="ECO:0000259" key="9">
    <source>
        <dbReference type="Pfam" id="PF02018"/>
    </source>
</evidence>
<dbReference type="GO" id="GO:0005975">
    <property type="term" value="P:carbohydrate metabolic process"/>
    <property type="evidence" value="ECO:0007669"/>
    <property type="project" value="InterPro"/>
</dbReference>
<dbReference type="Pfam" id="PF01915">
    <property type="entry name" value="Glyco_hydro_3_C"/>
    <property type="match status" value="1"/>
</dbReference>
<dbReference type="SUPFAM" id="SSF52279">
    <property type="entry name" value="Beta-D-glucan exohydrolase, C-terminal domain"/>
    <property type="match status" value="1"/>
</dbReference>
<evidence type="ECO:0000259" key="7">
    <source>
        <dbReference type="Pfam" id="PF00933"/>
    </source>
</evidence>
<dbReference type="GO" id="GO:0009254">
    <property type="term" value="P:peptidoglycan turnover"/>
    <property type="evidence" value="ECO:0007669"/>
    <property type="project" value="TreeGrafter"/>
</dbReference>
<keyword evidence="5" id="KW-0326">Glycosidase</keyword>
<accession>A0A9W5V5I3</accession>
<dbReference type="InterPro" id="IPR003305">
    <property type="entry name" value="CenC_carb-bd"/>
</dbReference>
<evidence type="ECO:0000256" key="6">
    <source>
        <dbReference type="SAM" id="Coils"/>
    </source>
</evidence>
<dbReference type="FunFam" id="3.20.20.300:FF:000014">
    <property type="entry name" value="Beta-hexosaminidase, lipoprotein"/>
    <property type="match status" value="1"/>
</dbReference>
<evidence type="ECO:0000256" key="1">
    <source>
        <dbReference type="ARBA" id="ARBA00001231"/>
    </source>
</evidence>
<dbReference type="PANTHER" id="PTHR30480">
    <property type="entry name" value="BETA-HEXOSAMINIDASE-RELATED"/>
    <property type="match status" value="1"/>
</dbReference>
<dbReference type="InterPro" id="IPR001764">
    <property type="entry name" value="Glyco_hydro_3_N"/>
</dbReference>
<dbReference type="InterPro" id="IPR013783">
    <property type="entry name" value="Ig-like_fold"/>
</dbReference>
<dbReference type="Gene3D" id="3.40.50.1700">
    <property type="entry name" value="Glycoside hydrolase family 3 C-terminal domain"/>
    <property type="match status" value="1"/>
</dbReference>
<evidence type="ECO:0000256" key="2">
    <source>
        <dbReference type="ARBA" id="ARBA00005336"/>
    </source>
</evidence>
<sequence length="934" mass="103690">MKTKSKLINSMLALIVIISAIVWNNKKAFTETKSHSQISVHDVLKQMSLEEKIGQMLMLDFRYWKKQDEMNPTNFTAMNEEVGNIIQKYHLGGVILFKENMPDIEQTTRLIDGLQQASSKIPLLVNTDQEGGIVTRIQAGTNLPGNMAVGATHDSKEAYNTGKIIGAELKALGINSTASPVLDTNSNPENPIIGLRSFGSKPELVAQMGESMLRGLQDQNIIASAKHFPGHGDAGQDSHTELPLILHSREHLNQIDLVPFKHAIKNTVDMIMTAHLQVPSLDNTKYISKKDGKEIIVPATLSRKIMTDLLRNEMKFDGIIISDALEMQAISDHFGKEEAVIMAINSGVDIALMPAKVHSLEAEKNLLDIFNAVVKAVKDRKITEEKINDSVERILNLKIKRGLFLPKQDPLEEKIRNAKKIINNSTHKNIEKNMAEKAITLLKNEDNTLPLKPKKGDKLLVLSTYQSQVDAMKETMEIMKTDGKLTNITIFGIPFYKRELDDSIKRAIDTADYIVVGSDYSNKKDSMSTVEFTKDVIKYSHDYNKRPIIISLRNPYDVSYYSEAHSVLAIYGPNGYRDKRFALPNISAGIRVIFGENQPQGKLPVDIPSTTNLNQIAYPFGYSLSMNMIGTPKVNPVTEQDTKVTGTGEAGLKVSVVVDEKEIGNSKVDEKGNFIVDIPKQSSGKEMFISISDSSGNQSQPAIIQVRMDAVSQDKLVKDAIQAINQLFTDSIQARYSHDYTTLRAGAIQVHVTQQHITEAEGKVRQISDENKEKAALQKEIERVQKLLKERESQQDGNLVRNGLFDLKLDNWKPWIGSGAAAPEVQSDGRKSANVVKVHPNSSVEQVITGLKLNTTYELTLYAKSEDNEKFSIGVKNTGTENVSVPIFSKDYNQAKILFKTGSNMTTATVYLYKSGGAKSGYAGFIVAKKLIEK</sequence>
<dbReference type="SUPFAM" id="SSF51445">
    <property type="entry name" value="(Trans)glycosidases"/>
    <property type="match status" value="1"/>
</dbReference>
<dbReference type="Pfam" id="PF17936">
    <property type="entry name" value="Big_6"/>
    <property type="match status" value="1"/>
</dbReference>
<evidence type="ECO:0000256" key="4">
    <source>
        <dbReference type="ARBA" id="ARBA00022801"/>
    </source>
</evidence>
<comment type="catalytic activity">
    <reaction evidence="1">
        <text>Hydrolysis of terminal non-reducing N-acetyl-D-hexosamine residues in N-acetyl-beta-D-hexosaminides.</text>
        <dbReference type="EC" id="3.2.1.52"/>
    </reaction>
</comment>
<dbReference type="Gene3D" id="3.20.20.300">
    <property type="entry name" value="Glycoside hydrolase, family 3, N-terminal domain"/>
    <property type="match status" value="1"/>
</dbReference>
<gene>
    <name evidence="11" type="ORF">IKE_06353</name>
</gene>
<feature type="domain" description="Glycoside hydrolase family 3 C-terminal" evidence="8">
    <location>
        <begin position="439"/>
        <end position="625"/>
    </location>
</feature>
<evidence type="ECO:0000313" key="12">
    <source>
        <dbReference type="Proteomes" id="UP000014023"/>
    </source>
</evidence>
<proteinExistence type="inferred from homology"/>
<comment type="caution">
    <text evidence="11">The sequence shown here is derived from an EMBL/GenBank/DDBJ whole genome shotgun (WGS) entry which is preliminary data.</text>
</comment>
<feature type="domain" description="CBM-cenC" evidence="9">
    <location>
        <begin position="797"/>
        <end position="913"/>
    </location>
</feature>
<dbReference type="Pfam" id="PF02018">
    <property type="entry name" value="CBM_4_9"/>
    <property type="match status" value="1"/>
</dbReference>